<keyword evidence="2 3" id="KW-0802">TPR repeat</keyword>
<proteinExistence type="predicted"/>
<feature type="repeat" description="TPR" evidence="3">
    <location>
        <begin position="164"/>
        <end position="197"/>
    </location>
</feature>
<gene>
    <name evidence="5" type="ORF">G3N56_09385</name>
</gene>
<accession>A0A7K3NL96</accession>
<name>A0A7K3NL96_9BACT</name>
<feature type="region of interest" description="Disordered" evidence="4">
    <location>
        <begin position="244"/>
        <end position="271"/>
    </location>
</feature>
<evidence type="ECO:0000256" key="2">
    <source>
        <dbReference type="ARBA" id="ARBA00022803"/>
    </source>
</evidence>
<dbReference type="InterPro" id="IPR019734">
    <property type="entry name" value="TPR_rpt"/>
</dbReference>
<evidence type="ECO:0000256" key="4">
    <source>
        <dbReference type="SAM" id="MobiDB-lite"/>
    </source>
</evidence>
<protein>
    <submittedName>
        <fullName evidence="5">Tetratricopeptide repeat protein</fullName>
    </submittedName>
</protein>
<dbReference type="InterPro" id="IPR011990">
    <property type="entry name" value="TPR-like_helical_dom_sf"/>
</dbReference>
<dbReference type="PANTHER" id="PTHR45586:SF1">
    <property type="entry name" value="LIPOPOLYSACCHARIDE ASSEMBLY PROTEIN B"/>
    <property type="match status" value="1"/>
</dbReference>
<evidence type="ECO:0000313" key="6">
    <source>
        <dbReference type="Proteomes" id="UP000469724"/>
    </source>
</evidence>
<evidence type="ECO:0000256" key="3">
    <source>
        <dbReference type="PROSITE-ProRule" id="PRU00339"/>
    </source>
</evidence>
<dbReference type="Gene3D" id="1.25.40.10">
    <property type="entry name" value="Tetratricopeptide repeat domain"/>
    <property type="match status" value="1"/>
</dbReference>
<reference evidence="5 6" key="1">
    <citation type="submission" date="2020-02" db="EMBL/GenBank/DDBJ databases">
        <title>Comparative genomics of sulfur disproportionating microorganisms.</title>
        <authorList>
            <person name="Ward L.M."/>
            <person name="Bertran E."/>
            <person name="Johnston D.T."/>
        </authorList>
    </citation>
    <scope>NUCLEOTIDE SEQUENCE [LARGE SCALE GENOMIC DNA]</scope>
    <source>
        <strain evidence="5 6">DSM 3696</strain>
    </source>
</reference>
<dbReference type="PROSITE" id="PS50005">
    <property type="entry name" value="TPR"/>
    <property type="match status" value="2"/>
</dbReference>
<comment type="caution">
    <text evidence="5">The sequence shown here is derived from an EMBL/GenBank/DDBJ whole genome shotgun (WGS) entry which is preliminary data.</text>
</comment>
<keyword evidence="6" id="KW-1185">Reference proteome</keyword>
<dbReference type="Proteomes" id="UP000469724">
    <property type="component" value="Unassembled WGS sequence"/>
</dbReference>
<dbReference type="InterPro" id="IPR051012">
    <property type="entry name" value="CellSynth/LPSAsmb/PSIAsmb"/>
</dbReference>
<dbReference type="RefSeq" id="WP_163301999.1">
    <property type="nucleotide sequence ID" value="NZ_JAAGRQ010000032.1"/>
</dbReference>
<evidence type="ECO:0000313" key="5">
    <source>
        <dbReference type="EMBL" id="NDY56952.1"/>
    </source>
</evidence>
<evidence type="ECO:0000256" key="1">
    <source>
        <dbReference type="ARBA" id="ARBA00022737"/>
    </source>
</evidence>
<dbReference type="SUPFAM" id="SSF48452">
    <property type="entry name" value="TPR-like"/>
    <property type="match status" value="1"/>
</dbReference>
<organism evidence="5 6">
    <name type="scientific">Desulfolutivibrio sulfodismutans</name>
    <dbReference type="NCBI Taxonomy" id="63561"/>
    <lineage>
        <taxon>Bacteria</taxon>
        <taxon>Pseudomonadati</taxon>
        <taxon>Thermodesulfobacteriota</taxon>
        <taxon>Desulfovibrionia</taxon>
        <taxon>Desulfovibrionales</taxon>
        <taxon>Desulfovibrionaceae</taxon>
        <taxon>Desulfolutivibrio</taxon>
    </lineage>
</organism>
<dbReference type="Pfam" id="PF14559">
    <property type="entry name" value="TPR_19"/>
    <property type="match status" value="1"/>
</dbReference>
<dbReference type="EMBL" id="JAAGRQ010000032">
    <property type="protein sequence ID" value="NDY56952.1"/>
    <property type="molecule type" value="Genomic_DNA"/>
</dbReference>
<dbReference type="PANTHER" id="PTHR45586">
    <property type="entry name" value="TPR REPEAT-CONTAINING PROTEIN PA4667"/>
    <property type="match status" value="1"/>
</dbReference>
<dbReference type="AlphaFoldDB" id="A0A7K3NL96"/>
<keyword evidence="1" id="KW-0677">Repeat</keyword>
<sequence>MTDDIPAKRLRGVFSTESSHYLGFGGSRRRVRQQIFVMAEEQEDGDFSTQRLNRNFLPSGPIKTLKREELLRKYIPEPSIYMNKVVPIMRRMEETVERGDRHRERSELFSAEFEYQTALGLDEDHVRATFGLGLTYLERHEVENAERVFRKLVRLEAAFQTEHKHLFNEFGIQMRKRGMYSQAMKYYARAYQLSKDDEHLIYNMARTLFEKGNPKVSRRFLEKALRMNPNFEECRQFLEYLDTRKEGKDAPPPPPDQATLVVESVPGLPGS</sequence>
<dbReference type="SMART" id="SM00028">
    <property type="entry name" value="TPR"/>
    <property type="match status" value="3"/>
</dbReference>
<feature type="repeat" description="TPR" evidence="3">
    <location>
        <begin position="126"/>
        <end position="159"/>
    </location>
</feature>